<evidence type="ECO:0000256" key="1">
    <source>
        <dbReference type="SAM" id="MobiDB-lite"/>
    </source>
</evidence>
<dbReference type="EMBL" id="JAHIBW010000005">
    <property type="protein sequence ID" value="KAG7310683.1"/>
    <property type="molecule type" value="Genomic_DNA"/>
</dbReference>
<proteinExistence type="predicted"/>
<evidence type="ECO:0000313" key="2">
    <source>
        <dbReference type="EMBL" id="KAG7310683.1"/>
    </source>
</evidence>
<evidence type="ECO:0008006" key="4">
    <source>
        <dbReference type="Google" id="ProtNLM"/>
    </source>
</evidence>
<feature type="region of interest" description="Disordered" evidence="1">
    <location>
        <begin position="31"/>
        <end position="85"/>
    </location>
</feature>
<gene>
    <name evidence="2" type="ORF">JYU34_003488</name>
</gene>
<accession>A0ABQ7R073</accession>
<sequence length="85" mass="9036">MTTRAERVVATAVGVAATGTAAGLRSAWLQRRAPRGRAAAPSATPGASPPAQPLHTPRAGQEPKEVMENKCNHRRTRTRVVQQSQ</sequence>
<evidence type="ECO:0000313" key="3">
    <source>
        <dbReference type="Proteomes" id="UP000823941"/>
    </source>
</evidence>
<organism evidence="2 3">
    <name type="scientific">Plutella xylostella</name>
    <name type="common">Diamondback moth</name>
    <name type="synonym">Plutella maculipennis</name>
    <dbReference type="NCBI Taxonomy" id="51655"/>
    <lineage>
        <taxon>Eukaryota</taxon>
        <taxon>Metazoa</taxon>
        <taxon>Ecdysozoa</taxon>
        <taxon>Arthropoda</taxon>
        <taxon>Hexapoda</taxon>
        <taxon>Insecta</taxon>
        <taxon>Pterygota</taxon>
        <taxon>Neoptera</taxon>
        <taxon>Endopterygota</taxon>
        <taxon>Lepidoptera</taxon>
        <taxon>Glossata</taxon>
        <taxon>Ditrysia</taxon>
        <taxon>Yponomeutoidea</taxon>
        <taxon>Plutellidae</taxon>
        <taxon>Plutella</taxon>
    </lineage>
</organism>
<reference evidence="2 3" key="1">
    <citation type="submission" date="2021-06" db="EMBL/GenBank/DDBJ databases">
        <title>A haploid diamondback moth (Plutella xylostella L.) genome assembly resolves 31 chromosomes and identifies a diamide resistance mutation.</title>
        <authorList>
            <person name="Ward C.M."/>
            <person name="Perry K.D."/>
            <person name="Baker G."/>
            <person name="Powis K."/>
            <person name="Heckel D.G."/>
            <person name="Baxter S.W."/>
        </authorList>
    </citation>
    <scope>NUCLEOTIDE SEQUENCE [LARGE SCALE GENOMIC DNA]</scope>
    <source>
        <strain evidence="2 3">LV</strain>
        <tissue evidence="2">Single pupa</tissue>
    </source>
</reference>
<dbReference type="Proteomes" id="UP000823941">
    <property type="component" value="Chromosome 5"/>
</dbReference>
<keyword evidence="3" id="KW-1185">Reference proteome</keyword>
<feature type="compositionally biased region" description="Basic and acidic residues" evidence="1">
    <location>
        <begin position="61"/>
        <end position="71"/>
    </location>
</feature>
<feature type="compositionally biased region" description="Low complexity" evidence="1">
    <location>
        <begin position="36"/>
        <end position="46"/>
    </location>
</feature>
<protein>
    <recommendedName>
        <fullName evidence="4">Secreted protein</fullName>
    </recommendedName>
</protein>
<comment type="caution">
    <text evidence="2">The sequence shown here is derived from an EMBL/GenBank/DDBJ whole genome shotgun (WGS) entry which is preliminary data.</text>
</comment>
<name>A0ABQ7R073_PLUXY</name>